<dbReference type="RefSeq" id="WP_133461281.1">
    <property type="nucleotide sequence ID" value="NZ_SNVX01000006.1"/>
</dbReference>
<dbReference type="Gene3D" id="3.40.50.2300">
    <property type="match status" value="2"/>
</dbReference>
<evidence type="ECO:0000256" key="3">
    <source>
        <dbReference type="ARBA" id="ARBA00023163"/>
    </source>
</evidence>
<name>A0A4R6EHU0_SCAGO</name>
<reference evidence="5 6" key="1">
    <citation type="submission" date="2019-03" db="EMBL/GenBank/DDBJ databases">
        <title>Genomic analyses of the natural microbiome of Caenorhabditis elegans.</title>
        <authorList>
            <person name="Samuel B."/>
        </authorList>
    </citation>
    <scope>NUCLEOTIDE SEQUENCE [LARGE SCALE GENOMIC DNA]</scope>
    <source>
        <strain evidence="5 6">BIGb0156</strain>
    </source>
</reference>
<feature type="domain" description="HTH lacI-type" evidence="4">
    <location>
        <begin position="11"/>
        <end position="66"/>
    </location>
</feature>
<dbReference type="PANTHER" id="PTHR30146:SF138">
    <property type="entry name" value="TRANSCRIPTIONAL REGULATORY PROTEIN"/>
    <property type="match status" value="1"/>
</dbReference>
<dbReference type="InterPro" id="IPR000843">
    <property type="entry name" value="HTH_LacI"/>
</dbReference>
<keyword evidence="3" id="KW-0804">Transcription</keyword>
<dbReference type="InterPro" id="IPR046335">
    <property type="entry name" value="LacI/GalR-like_sensor"/>
</dbReference>
<evidence type="ECO:0000313" key="5">
    <source>
        <dbReference type="EMBL" id="TDN58098.1"/>
    </source>
</evidence>
<keyword evidence="2" id="KW-0238">DNA-binding</keyword>
<dbReference type="OrthoDB" id="5171752at2"/>
<evidence type="ECO:0000256" key="1">
    <source>
        <dbReference type="ARBA" id="ARBA00023015"/>
    </source>
</evidence>
<dbReference type="Gene3D" id="1.10.260.40">
    <property type="entry name" value="lambda repressor-like DNA-binding domains"/>
    <property type="match status" value="1"/>
</dbReference>
<dbReference type="SUPFAM" id="SSF53822">
    <property type="entry name" value="Periplasmic binding protein-like I"/>
    <property type="match status" value="1"/>
</dbReference>
<keyword evidence="6" id="KW-1185">Reference proteome</keyword>
<dbReference type="SMART" id="SM00354">
    <property type="entry name" value="HTH_LACI"/>
    <property type="match status" value="1"/>
</dbReference>
<dbReference type="GO" id="GO:0000976">
    <property type="term" value="F:transcription cis-regulatory region binding"/>
    <property type="evidence" value="ECO:0007669"/>
    <property type="project" value="TreeGrafter"/>
</dbReference>
<gene>
    <name evidence="5" type="ORF">EC847_10633</name>
</gene>
<accession>A0A4R6EHU0</accession>
<dbReference type="PANTHER" id="PTHR30146">
    <property type="entry name" value="LACI-RELATED TRANSCRIPTIONAL REPRESSOR"/>
    <property type="match status" value="1"/>
</dbReference>
<dbReference type="Proteomes" id="UP000295530">
    <property type="component" value="Unassembled WGS sequence"/>
</dbReference>
<organism evidence="5 6">
    <name type="scientific">Scandinavium goeteborgense</name>
    <dbReference type="NCBI Taxonomy" id="1851514"/>
    <lineage>
        <taxon>Bacteria</taxon>
        <taxon>Pseudomonadati</taxon>
        <taxon>Pseudomonadota</taxon>
        <taxon>Gammaproteobacteria</taxon>
        <taxon>Enterobacterales</taxon>
        <taxon>Enterobacteriaceae</taxon>
        <taxon>Scandinavium</taxon>
    </lineage>
</organism>
<dbReference type="InterPro" id="IPR010982">
    <property type="entry name" value="Lambda_DNA-bd_dom_sf"/>
</dbReference>
<dbReference type="CDD" id="cd01392">
    <property type="entry name" value="HTH_LacI"/>
    <property type="match status" value="1"/>
</dbReference>
<sequence length="347" mass="37870">MTNITSSKNKITIKSLAKVLGVSHTTVSNAWNNPEKLSRELREQILNYAQKKGFQGPDKLARALRTGHANAVGVIFNDAMSYVFVDTHDINLMRGIASACEKEGLNLVLIPLNHQPGHAPSPVTALVDGYILNATYQHDAIIQQTLARTLPIVTLDFSLPQYSSVSIDNARAMQDVSEYLLEKGHRNFGIIAFPSRKGAEGLQPLTAPISGDNAVMLTRVNACHKTLTAHDPSTQCWLYQTEHDEDHGALAAEALLQKYPQITALICLSDRFAAGAVRYCTQNNIMIPHQVAITGFDNTTAESQGIGLTTISQDAMKKGQLALELLLSNGPVAHVELEHQFIIRESA</sequence>
<dbReference type="PROSITE" id="PS50932">
    <property type="entry name" value="HTH_LACI_2"/>
    <property type="match status" value="1"/>
</dbReference>
<dbReference type="AlphaFoldDB" id="A0A4R6EHU0"/>
<protein>
    <submittedName>
        <fullName evidence="5">LacI family transcriptional regulator</fullName>
    </submittedName>
</protein>
<evidence type="ECO:0000256" key="2">
    <source>
        <dbReference type="ARBA" id="ARBA00023125"/>
    </source>
</evidence>
<dbReference type="EMBL" id="SNVX01000006">
    <property type="protein sequence ID" value="TDN58098.1"/>
    <property type="molecule type" value="Genomic_DNA"/>
</dbReference>
<dbReference type="GO" id="GO:0003700">
    <property type="term" value="F:DNA-binding transcription factor activity"/>
    <property type="evidence" value="ECO:0007669"/>
    <property type="project" value="TreeGrafter"/>
</dbReference>
<evidence type="ECO:0000313" key="6">
    <source>
        <dbReference type="Proteomes" id="UP000295530"/>
    </source>
</evidence>
<dbReference type="InterPro" id="IPR028082">
    <property type="entry name" value="Peripla_BP_I"/>
</dbReference>
<dbReference type="SUPFAM" id="SSF47413">
    <property type="entry name" value="lambda repressor-like DNA-binding domains"/>
    <property type="match status" value="1"/>
</dbReference>
<dbReference type="Pfam" id="PF13377">
    <property type="entry name" value="Peripla_BP_3"/>
    <property type="match status" value="1"/>
</dbReference>
<proteinExistence type="predicted"/>
<dbReference type="CDD" id="cd06279">
    <property type="entry name" value="PBP1_LacI-like"/>
    <property type="match status" value="1"/>
</dbReference>
<keyword evidence="1" id="KW-0805">Transcription regulation</keyword>
<comment type="caution">
    <text evidence="5">The sequence shown here is derived from an EMBL/GenBank/DDBJ whole genome shotgun (WGS) entry which is preliminary data.</text>
</comment>
<evidence type="ECO:0000259" key="4">
    <source>
        <dbReference type="PROSITE" id="PS50932"/>
    </source>
</evidence>